<dbReference type="InterPro" id="IPR000241">
    <property type="entry name" value="RlmKL-like_Mtase"/>
</dbReference>
<dbReference type="InterPro" id="IPR029063">
    <property type="entry name" value="SAM-dependent_MTases_sf"/>
</dbReference>
<feature type="domain" description="Ribosomal RNA large subunit methyltransferase K/L-like methyltransferase" evidence="1">
    <location>
        <begin position="200"/>
        <end position="362"/>
    </location>
</feature>
<reference evidence="2" key="1">
    <citation type="submission" date="2021-02" db="EMBL/GenBank/DDBJ databases">
        <authorList>
            <person name="Dougan E. K."/>
            <person name="Rhodes N."/>
            <person name="Thang M."/>
            <person name="Chan C."/>
        </authorList>
    </citation>
    <scope>NUCLEOTIDE SEQUENCE</scope>
</reference>
<evidence type="ECO:0000259" key="1">
    <source>
        <dbReference type="Pfam" id="PF01170"/>
    </source>
</evidence>
<evidence type="ECO:0000313" key="2">
    <source>
        <dbReference type="EMBL" id="CAE8640782.1"/>
    </source>
</evidence>
<dbReference type="Gene3D" id="3.90.550.10">
    <property type="entry name" value="Spore Coat Polysaccharide Biosynthesis Protein SpsA, Chain A"/>
    <property type="match status" value="1"/>
</dbReference>
<dbReference type="PANTHER" id="PTHR14911">
    <property type="entry name" value="THUMP DOMAIN-CONTAINING"/>
    <property type="match status" value="1"/>
</dbReference>
<dbReference type="Proteomes" id="UP000654075">
    <property type="component" value="Unassembled WGS sequence"/>
</dbReference>
<name>A0A813HSR7_POLGL</name>
<dbReference type="GO" id="GO:0043527">
    <property type="term" value="C:tRNA methyltransferase complex"/>
    <property type="evidence" value="ECO:0007669"/>
    <property type="project" value="UniProtKB-ARBA"/>
</dbReference>
<dbReference type="GO" id="GO:0030488">
    <property type="term" value="P:tRNA methylation"/>
    <property type="evidence" value="ECO:0007669"/>
    <property type="project" value="TreeGrafter"/>
</dbReference>
<dbReference type="InterPro" id="IPR029044">
    <property type="entry name" value="Nucleotide-diphossugar_trans"/>
</dbReference>
<dbReference type="Gene3D" id="3.40.50.150">
    <property type="entry name" value="Vaccinia Virus protein VP39"/>
    <property type="match status" value="1"/>
</dbReference>
<dbReference type="AlphaFoldDB" id="A0A813HSR7"/>
<sequence length="604" mass="66754">MVKLFLTTESWDHVRKVRKQLEALEIATPGSLEVDRDGKIFLDASQSALAERLVRIGLIERVFLCLHRERLTDEHAICRDGPNYGLLQDWLRDANWAEAFDVLDSLRPEEARGRQGPRSWTVFSKRQGAKGSLIKAFDRLEMQRCAREVLYERLEGFGGKHDPKDPDLMVYIFLTTTSALVAVPVLQRRVKQGYYVHKGLHHSICWGLAHTARLRPGELVLDPMAGKGVVLLEAAVYWPACRYLATEADPEQLAKARENLCYAASRGVLPHGSASMELLRSDCGHLPLPGGCVDVVLCDLPWGRQYGSEVGNADLYPSLLAELARVLRPGTGRAVLVTSATAGNSEAMSAAAASQAELRMVKALGFRFGGNRDKVRCTMYCLVRCHKASSDATAADPEEAERNWEDLFDWSCLVQEAPAVCLGGASGQSGGGASGCFGGALNCFGAALGSLFGVEAEGSNRGSQEWNQELRGGSMDSGGDFIWKDVKPLLQLYAPAKETGGAREMVCGAKLEAEHFEEFLARLEGPRRMRRLDDWAWHDQEFLSAFFDGAEGRPSWRELPSRFNFCARYHLRPLYKGLSPATASVLHFATAKPWDPERRRCVPP</sequence>
<dbReference type="SUPFAM" id="SSF53335">
    <property type="entry name" value="S-adenosyl-L-methionine-dependent methyltransferases"/>
    <property type="match status" value="1"/>
</dbReference>
<evidence type="ECO:0000313" key="3">
    <source>
        <dbReference type="Proteomes" id="UP000654075"/>
    </source>
</evidence>
<protein>
    <recommendedName>
        <fullName evidence="1">Ribosomal RNA large subunit methyltransferase K/L-like methyltransferase domain-containing protein</fullName>
    </recommendedName>
</protein>
<feature type="non-terminal residue" evidence="2">
    <location>
        <position position="604"/>
    </location>
</feature>
<dbReference type="PANTHER" id="PTHR14911:SF13">
    <property type="entry name" value="TRNA (GUANINE(6)-N2)-METHYLTRANSFERASE THUMP3"/>
    <property type="match status" value="1"/>
</dbReference>
<comment type="caution">
    <text evidence="2">The sequence shown here is derived from an EMBL/GenBank/DDBJ whole genome shotgun (WGS) entry which is preliminary data.</text>
</comment>
<gene>
    <name evidence="2" type="ORF">PGLA1383_LOCUS55552</name>
</gene>
<dbReference type="EMBL" id="CAJNNV010032701">
    <property type="protein sequence ID" value="CAE8640782.1"/>
    <property type="molecule type" value="Genomic_DNA"/>
</dbReference>
<accession>A0A813HSR7</accession>
<keyword evidence="3" id="KW-1185">Reference proteome</keyword>
<dbReference type="SUPFAM" id="SSF53448">
    <property type="entry name" value="Nucleotide-diphospho-sugar transferases"/>
    <property type="match status" value="1"/>
</dbReference>
<dbReference type="OrthoDB" id="47730at2759"/>
<dbReference type="GO" id="GO:0016423">
    <property type="term" value="F:tRNA (guanine) methyltransferase activity"/>
    <property type="evidence" value="ECO:0007669"/>
    <property type="project" value="TreeGrafter"/>
</dbReference>
<dbReference type="FunFam" id="3.40.50.150:FF:000073">
    <property type="entry name" value="THUMP domain containing 3"/>
    <property type="match status" value="1"/>
</dbReference>
<dbReference type="Pfam" id="PF01170">
    <property type="entry name" value="UPF0020"/>
    <property type="match status" value="1"/>
</dbReference>
<organism evidence="2 3">
    <name type="scientific">Polarella glacialis</name>
    <name type="common">Dinoflagellate</name>
    <dbReference type="NCBI Taxonomy" id="89957"/>
    <lineage>
        <taxon>Eukaryota</taxon>
        <taxon>Sar</taxon>
        <taxon>Alveolata</taxon>
        <taxon>Dinophyceae</taxon>
        <taxon>Suessiales</taxon>
        <taxon>Suessiaceae</taxon>
        <taxon>Polarella</taxon>
    </lineage>
</organism>
<proteinExistence type="predicted"/>
<dbReference type="CDD" id="cd02440">
    <property type="entry name" value="AdoMet_MTases"/>
    <property type="match status" value="1"/>
</dbReference>